<evidence type="ECO:0000313" key="2">
    <source>
        <dbReference type="Proteomes" id="UP000541444"/>
    </source>
</evidence>
<dbReference type="SUPFAM" id="SSF55961">
    <property type="entry name" value="Bet v1-like"/>
    <property type="match status" value="1"/>
</dbReference>
<evidence type="ECO:0000313" key="1">
    <source>
        <dbReference type="EMBL" id="KAF6161630.1"/>
    </source>
</evidence>
<dbReference type="Pfam" id="PF10604">
    <property type="entry name" value="Polyketide_cyc2"/>
    <property type="match status" value="1"/>
</dbReference>
<proteinExistence type="predicted"/>
<dbReference type="InterPro" id="IPR019587">
    <property type="entry name" value="Polyketide_cyclase/dehydratase"/>
</dbReference>
<accession>A0A7J7N3M3</accession>
<organism evidence="1 2">
    <name type="scientific">Kingdonia uniflora</name>
    <dbReference type="NCBI Taxonomy" id="39325"/>
    <lineage>
        <taxon>Eukaryota</taxon>
        <taxon>Viridiplantae</taxon>
        <taxon>Streptophyta</taxon>
        <taxon>Embryophyta</taxon>
        <taxon>Tracheophyta</taxon>
        <taxon>Spermatophyta</taxon>
        <taxon>Magnoliopsida</taxon>
        <taxon>Ranunculales</taxon>
        <taxon>Circaeasteraceae</taxon>
        <taxon>Kingdonia</taxon>
    </lineage>
</organism>
<dbReference type="FunFam" id="3.30.530.20:FF:000064">
    <property type="entry name" value="Lachrymatory-factor synthase"/>
    <property type="match status" value="1"/>
</dbReference>
<dbReference type="PANTHER" id="PTHR33789">
    <property type="entry name" value="LACHRYMATORY-FACTOR SYNTHASE"/>
    <property type="match status" value="1"/>
</dbReference>
<keyword evidence="2" id="KW-1185">Reference proteome</keyword>
<dbReference type="Gene3D" id="3.30.530.20">
    <property type="match status" value="1"/>
</dbReference>
<gene>
    <name evidence="1" type="ORF">GIB67_017268</name>
</gene>
<dbReference type="AlphaFoldDB" id="A0A7J7N3M3"/>
<dbReference type="OrthoDB" id="1928994at2759"/>
<dbReference type="CDD" id="cd07821">
    <property type="entry name" value="PYR_PYL_RCAR_like"/>
    <property type="match status" value="1"/>
</dbReference>
<sequence>MSPNSHSKMEEEQKKDELQWNAKLKVKLTGPTADQIWYFLYDDYFNLHKWLPNLSVCRPVEGKLVELGCVRYCVGADILSQDGKCNVVSWANEKLVAVDIEQKSFTYEIVDGNIGFNSYVSTMKVVDKDDDGCCWIEWSFVVDPIEGWKFEDLVSMFELGLQGMARRMEDASV</sequence>
<dbReference type="PANTHER" id="PTHR33789:SF11">
    <property type="entry name" value="OS05G0202300 PROTEIN"/>
    <property type="match status" value="1"/>
</dbReference>
<reference evidence="1 2" key="1">
    <citation type="journal article" date="2020" name="IScience">
        <title>Genome Sequencing of the Endangered Kingdonia uniflora (Circaeasteraceae, Ranunculales) Reveals Potential Mechanisms of Evolutionary Specialization.</title>
        <authorList>
            <person name="Sun Y."/>
            <person name="Deng T."/>
            <person name="Zhang A."/>
            <person name="Moore M.J."/>
            <person name="Landis J.B."/>
            <person name="Lin N."/>
            <person name="Zhang H."/>
            <person name="Zhang X."/>
            <person name="Huang J."/>
            <person name="Zhang X."/>
            <person name="Sun H."/>
            <person name="Wang H."/>
        </authorList>
    </citation>
    <scope>NUCLEOTIDE SEQUENCE [LARGE SCALE GENOMIC DNA]</scope>
    <source>
        <strain evidence="1">TB1705</strain>
        <tissue evidence="1">Leaf</tissue>
    </source>
</reference>
<dbReference type="InterPro" id="IPR053249">
    <property type="entry name" value="LFS"/>
</dbReference>
<dbReference type="EMBL" id="JACGCM010001123">
    <property type="protein sequence ID" value="KAF6161630.1"/>
    <property type="molecule type" value="Genomic_DNA"/>
</dbReference>
<dbReference type="Proteomes" id="UP000541444">
    <property type="component" value="Unassembled WGS sequence"/>
</dbReference>
<evidence type="ECO:0008006" key="3">
    <source>
        <dbReference type="Google" id="ProtNLM"/>
    </source>
</evidence>
<dbReference type="InterPro" id="IPR023393">
    <property type="entry name" value="START-like_dom_sf"/>
</dbReference>
<name>A0A7J7N3M3_9MAGN</name>
<comment type="caution">
    <text evidence="1">The sequence shown here is derived from an EMBL/GenBank/DDBJ whole genome shotgun (WGS) entry which is preliminary data.</text>
</comment>
<protein>
    <recommendedName>
        <fullName evidence="3">Lachrymatory factor synthase</fullName>
    </recommendedName>
</protein>